<feature type="compositionally biased region" description="Basic residues" evidence="1">
    <location>
        <begin position="76"/>
        <end position="86"/>
    </location>
</feature>
<proteinExistence type="predicted"/>
<dbReference type="AlphaFoldDB" id="A0A382F7E2"/>
<evidence type="ECO:0000256" key="1">
    <source>
        <dbReference type="SAM" id="MobiDB-lite"/>
    </source>
</evidence>
<gene>
    <name evidence="2" type="ORF">METZ01_LOCUS210885</name>
</gene>
<organism evidence="2">
    <name type="scientific">marine metagenome</name>
    <dbReference type="NCBI Taxonomy" id="408172"/>
    <lineage>
        <taxon>unclassified sequences</taxon>
        <taxon>metagenomes</taxon>
        <taxon>ecological metagenomes</taxon>
    </lineage>
</organism>
<accession>A0A382F7E2</accession>
<feature type="region of interest" description="Disordered" evidence="1">
    <location>
        <begin position="76"/>
        <end position="98"/>
    </location>
</feature>
<dbReference type="EMBL" id="UINC01048019">
    <property type="protein sequence ID" value="SVB58031.1"/>
    <property type="molecule type" value="Genomic_DNA"/>
</dbReference>
<reference evidence="2" key="1">
    <citation type="submission" date="2018-05" db="EMBL/GenBank/DDBJ databases">
        <authorList>
            <person name="Lanie J.A."/>
            <person name="Ng W.-L."/>
            <person name="Kazmierczak K.M."/>
            <person name="Andrzejewski T.M."/>
            <person name="Davidsen T.M."/>
            <person name="Wayne K.J."/>
            <person name="Tettelin H."/>
            <person name="Glass J.I."/>
            <person name="Rusch D."/>
            <person name="Podicherti R."/>
            <person name="Tsui H.-C.T."/>
            <person name="Winkler M.E."/>
        </authorList>
    </citation>
    <scope>NUCLEOTIDE SEQUENCE</scope>
</reference>
<protein>
    <submittedName>
        <fullName evidence="2">Uncharacterized protein</fullName>
    </submittedName>
</protein>
<sequence length="131" mass="15119">MNYLSQCNTDTIRMAINDAISEYSENEQINLRRISDKLRVNQSMYALYNTEKDQIASAINDALYLLDLIDIENHSQNRKANGRKSQRISESIDKSTFVSDADPSELAAYRDELERILEVLQRDSERSPRGE</sequence>
<name>A0A382F7E2_9ZZZZ</name>
<evidence type="ECO:0000313" key="2">
    <source>
        <dbReference type="EMBL" id="SVB58031.1"/>
    </source>
</evidence>